<keyword evidence="5" id="KW-1185">Reference proteome</keyword>
<dbReference type="Gene3D" id="3.20.20.80">
    <property type="entry name" value="Glycosidases"/>
    <property type="match status" value="1"/>
</dbReference>
<dbReference type="PANTHER" id="PTHR10066">
    <property type="entry name" value="BETA-GLUCURONIDASE"/>
    <property type="match status" value="1"/>
</dbReference>
<evidence type="ECO:0000313" key="5">
    <source>
        <dbReference type="Proteomes" id="UP001159363"/>
    </source>
</evidence>
<feature type="region of interest" description="Disordered" evidence="2">
    <location>
        <begin position="1"/>
        <end position="29"/>
    </location>
</feature>
<feature type="domain" description="Glycoside hydrolase family 2 catalytic" evidence="3">
    <location>
        <begin position="63"/>
        <end position="170"/>
    </location>
</feature>
<dbReference type="SUPFAM" id="SSF51445">
    <property type="entry name" value="(Trans)glycosidases"/>
    <property type="match status" value="1"/>
</dbReference>
<evidence type="ECO:0000259" key="3">
    <source>
        <dbReference type="Pfam" id="PF02836"/>
    </source>
</evidence>
<accession>A0ABQ9H6N5</accession>
<feature type="compositionally biased region" description="Basic residues" evidence="2">
    <location>
        <begin position="1"/>
        <end position="10"/>
    </location>
</feature>
<protein>
    <recommendedName>
        <fullName evidence="3">Glycoside hydrolase family 2 catalytic domain-containing protein</fullName>
    </recommendedName>
</protein>
<dbReference type="PANTHER" id="PTHR10066:SF67">
    <property type="entry name" value="BETA-GLUCURONIDASE"/>
    <property type="match status" value="1"/>
</dbReference>
<proteinExistence type="inferred from homology"/>
<dbReference type="InterPro" id="IPR017853">
    <property type="entry name" value="GH"/>
</dbReference>
<evidence type="ECO:0000256" key="1">
    <source>
        <dbReference type="ARBA" id="ARBA00007401"/>
    </source>
</evidence>
<organism evidence="4 5">
    <name type="scientific">Dryococelus australis</name>
    <dbReference type="NCBI Taxonomy" id="614101"/>
    <lineage>
        <taxon>Eukaryota</taxon>
        <taxon>Metazoa</taxon>
        <taxon>Ecdysozoa</taxon>
        <taxon>Arthropoda</taxon>
        <taxon>Hexapoda</taxon>
        <taxon>Insecta</taxon>
        <taxon>Pterygota</taxon>
        <taxon>Neoptera</taxon>
        <taxon>Polyneoptera</taxon>
        <taxon>Phasmatodea</taxon>
        <taxon>Verophasmatodea</taxon>
        <taxon>Anareolatae</taxon>
        <taxon>Phasmatidae</taxon>
        <taxon>Eurycanthinae</taxon>
        <taxon>Dryococelus</taxon>
    </lineage>
</organism>
<evidence type="ECO:0000313" key="4">
    <source>
        <dbReference type="EMBL" id="KAJ8879962.1"/>
    </source>
</evidence>
<name>A0ABQ9H6N5_9NEOP</name>
<dbReference type="EMBL" id="JARBHB010000007">
    <property type="protein sequence ID" value="KAJ8879962.1"/>
    <property type="molecule type" value="Genomic_DNA"/>
</dbReference>
<gene>
    <name evidence="4" type="ORF">PR048_020583</name>
</gene>
<dbReference type="Proteomes" id="UP001159363">
    <property type="component" value="Chromosome 6"/>
</dbReference>
<dbReference type="InterPro" id="IPR006103">
    <property type="entry name" value="Glyco_hydro_2_cat"/>
</dbReference>
<comment type="caution">
    <text evidence="4">The sequence shown here is derived from an EMBL/GenBank/DDBJ whole genome shotgun (WGS) entry which is preliminary data.</text>
</comment>
<reference evidence="4 5" key="1">
    <citation type="submission" date="2023-02" db="EMBL/GenBank/DDBJ databases">
        <title>LHISI_Scaffold_Assembly.</title>
        <authorList>
            <person name="Stuart O.P."/>
            <person name="Cleave R."/>
            <person name="Magrath M.J.L."/>
            <person name="Mikheyev A.S."/>
        </authorList>
    </citation>
    <scope>NUCLEOTIDE SEQUENCE [LARGE SCALE GENOMIC DNA]</scope>
    <source>
        <strain evidence="4">Daus_M_001</strain>
        <tissue evidence="4">Leg muscle</tissue>
    </source>
</reference>
<comment type="similarity">
    <text evidence="1">Belongs to the glycosyl hydrolase 2 family.</text>
</comment>
<dbReference type="Pfam" id="PF02836">
    <property type="entry name" value="Glyco_hydro_2_C"/>
    <property type="match status" value="1"/>
</dbReference>
<sequence>MEQRRTRGLGKRGGPREGPPTSGIIRHDPRLRNFGSDPPGDRTLFASVGGGQLPAQPPWPLIHAQFLDVICVNEYFGFYSKTGLLDTVRPAVSAFLENWHNKHNKPIMVSEYGADSMDGLHLLPSAIWSEDYQSQMMEEQFKGFDDARGKGAFAGEMIWNFADFMTDQSECLEYSTSPSSASYTCPW</sequence>
<evidence type="ECO:0000256" key="2">
    <source>
        <dbReference type="SAM" id="MobiDB-lite"/>
    </source>
</evidence>